<evidence type="ECO:0000313" key="2">
    <source>
        <dbReference type="EMBL" id="GMN29677.1"/>
    </source>
</evidence>
<sequence>METLPNSMTNLLNLQTLKLNSCPELRTLPRNFGKLVNLRHLELKWCNRLTRMPNGLGKLTNLQTLSKYKLGVSSSSVPSHGGELNELMGLNNLKGELEISSLRHGKTARLESESANLKEKQHLRSLSLEWDSSVDDSDATEAILGYEMSLEGLQPHPNLESLSL</sequence>
<dbReference type="InterPro" id="IPR056789">
    <property type="entry name" value="LRR_R13L1-DRL21"/>
</dbReference>
<feature type="non-terminal residue" evidence="2">
    <location>
        <position position="164"/>
    </location>
</feature>
<dbReference type="PANTHER" id="PTHR47186:SF13">
    <property type="entry name" value="DISEASE RESISTANCE PROTEIN RGA3"/>
    <property type="match status" value="1"/>
</dbReference>
<dbReference type="InterPro" id="IPR032675">
    <property type="entry name" value="LRR_dom_sf"/>
</dbReference>
<proteinExistence type="predicted"/>
<accession>A0AA87Z574</accession>
<organism evidence="2 3">
    <name type="scientific">Ficus carica</name>
    <name type="common">Common fig</name>
    <dbReference type="NCBI Taxonomy" id="3494"/>
    <lineage>
        <taxon>Eukaryota</taxon>
        <taxon>Viridiplantae</taxon>
        <taxon>Streptophyta</taxon>
        <taxon>Embryophyta</taxon>
        <taxon>Tracheophyta</taxon>
        <taxon>Spermatophyta</taxon>
        <taxon>Magnoliopsida</taxon>
        <taxon>eudicotyledons</taxon>
        <taxon>Gunneridae</taxon>
        <taxon>Pentapetalae</taxon>
        <taxon>rosids</taxon>
        <taxon>fabids</taxon>
        <taxon>Rosales</taxon>
        <taxon>Moraceae</taxon>
        <taxon>Ficeae</taxon>
        <taxon>Ficus</taxon>
    </lineage>
</organism>
<dbReference type="AlphaFoldDB" id="A0AA87Z574"/>
<reference evidence="2" key="1">
    <citation type="submission" date="2023-07" db="EMBL/GenBank/DDBJ databases">
        <title>draft genome sequence of fig (Ficus carica).</title>
        <authorList>
            <person name="Takahashi T."/>
            <person name="Nishimura K."/>
        </authorList>
    </citation>
    <scope>NUCLEOTIDE SEQUENCE</scope>
</reference>
<comment type="caution">
    <text evidence="2">The sequence shown here is derived from an EMBL/GenBank/DDBJ whole genome shotgun (WGS) entry which is preliminary data.</text>
</comment>
<dbReference type="SUPFAM" id="SSF52047">
    <property type="entry name" value="RNI-like"/>
    <property type="match status" value="1"/>
</dbReference>
<dbReference type="Proteomes" id="UP001187192">
    <property type="component" value="Unassembled WGS sequence"/>
</dbReference>
<protein>
    <recommendedName>
        <fullName evidence="1">R13L1/DRL21-like LRR repeat region domain-containing protein</fullName>
    </recommendedName>
</protein>
<dbReference type="PANTHER" id="PTHR47186">
    <property type="entry name" value="LEUCINE-RICH REPEAT-CONTAINING PROTEIN 57"/>
    <property type="match status" value="1"/>
</dbReference>
<evidence type="ECO:0000313" key="3">
    <source>
        <dbReference type="Proteomes" id="UP001187192"/>
    </source>
</evidence>
<keyword evidence="3" id="KW-1185">Reference proteome</keyword>
<dbReference type="Gene3D" id="3.80.10.10">
    <property type="entry name" value="Ribonuclease Inhibitor"/>
    <property type="match status" value="1"/>
</dbReference>
<evidence type="ECO:0000259" key="1">
    <source>
        <dbReference type="Pfam" id="PF25019"/>
    </source>
</evidence>
<name>A0AA87Z574_FICCA</name>
<dbReference type="EMBL" id="BTGU01004608">
    <property type="protein sequence ID" value="GMN29677.1"/>
    <property type="molecule type" value="Genomic_DNA"/>
</dbReference>
<feature type="domain" description="R13L1/DRL21-like LRR repeat region" evidence="1">
    <location>
        <begin position="84"/>
        <end position="163"/>
    </location>
</feature>
<gene>
    <name evidence="2" type="ORF">TIFTF001_046366</name>
</gene>
<dbReference type="Pfam" id="PF25019">
    <property type="entry name" value="LRR_R13L1-DRL21"/>
    <property type="match status" value="1"/>
</dbReference>